<sequence>SHPLYPTHLYHCVHDRSDIVANFTRGSLPRYDKDNMEHYACCMLSLFKPWRNGNDLKNDNDTWEATFMSCIFSERQQELMRNIQMKHECRDAHNDFSLQRHK</sequence>
<accession>A0A9P5PCJ3</accession>
<organism evidence="1 2">
    <name type="scientific">Rhodocollybia butyracea</name>
    <dbReference type="NCBI Taxonomy" id="206335"/>
    <lineage>
        <taxon>Eukaryota</taxon>
        <taxon>Fungi</taxon>
        <taxon>Dikarya</taxon>
        <taxon>Basidiomycota</taxon>
        <taxon>Agaricomycotina</taxon>
        <taxon>Agaricomycetes</taxon>
        <taxon>Agaricomycetidae</taxon>
        <taxon>Agaricales</taxon>
        <taxon>Marasmiineae</taxon>
        <taxon>Omphalotaceae</taxon>
        <taxon>Rhodocollybia</taxon>
    </lineage>
</organism>
<protein>
    <submittedName>
        <fullName evidence="1">Uncharacterized protein</fullName>
    </submittedName>
</protein>
<gene>
    <name evidence="1" type="ORF">BDP27DRAFT_1149266</name>
</gene>
<dbReference type="AlphaFoldDB" id="A0A9P5PCJ3"/>
<evidence type="ECO:0000313" key="2">
    <source>
        <dbReference type="Proteomes" id="UP000772434"/>
    </source>
</evidence>
<name>A0A9P5PCJ3_9AGAR</name>
<feature type="non-terminal residue" evidence="1">
    <location>
        <position position="102"/>
    </location>
</feature>
<feature type="non-terminal residue" evidence="1">
    <location>
        <position position="1"/>
    </location>
</feature>
<comment type="caution">
    <text evidence="1">The sequence shown here is derived from an EMBL/GenBank/DDBJ whole genome shotgun (WGS) entry which is preliminary data.</text>
</comment>
<keyword evidence="2" id="KW-1185">Reference proteome</keyword>
<evidence type="ECO:0000313" key="1">
    <source>
        <dbReference type="EMBL" id="KAF9061358.1"/>
    </source>
</evidence>
<dbReference type="OrthoDB" id="3259294at2759"/>
<dbReference type="Proteomes" id="UP000772434">
    <property type="component" value="Unassembled WGS sequence"/>
</dbReference>
<reference evidence="1" key="1">
    <citation type="submission" date="2020-11" db="EMBL/GenBank/DDBJ databases">
        <authorList>
            <consortium name="DOE Joint Genome Institute"/>
            <person name="Ahrendt S."/>
            <person name="Riley R."/>
            <person name="Andreopoulos W."/>
            <person name="Labutti K."/>
            <person name="Pangilinan J."/>
            <person name="Ruiz-Duenas F.J."/>
            <person name="Barrasa J.M."/>
            <person name="Sanchez-Garcia M."/>
            <person name="Camarero S."/>
            <person name="Miyauchi S."/>
            <person name="Serrano A."/>
            <person name="Linde D."/>
            <person name="Babiker R."/>
            <person name="Drula E."/>
            <person name="Ayuso-Fernandez I."/>
            <person name="Pacheco R."/>
            <person name="Padilla G."/>
            <person name="Ferreira P."/>
            <person name="Barriuso J."/>
            <person name="Kellner H."/>
            <person name="Castanera R."/>
            <person name="Alfaro M."/>
            <person name="Ramirez L."/>
            <person name="Pisabarro A.G."/>
            <person name="Kuo A."/>
            <person name="Tritt A."/>
            <person name="Lipzen A."/>
            <person name="He G."/>
            <person name="Yan M."/>
            <person name="Ng V."/>
            <person name="Cullen D."/>
            <person name="Martin F."/>
            <person name="Rosso M.-N."/>
            <person name="Henrissat B."/>
            <person name="Hibbett D."/>
            <person name="Martinez A.T."/>
            <person name="Grigoriev I.V."/>
        </authorList>
    </citation>
    <scope>NUCLEOTIDE SEQUENCE</scope>
    <source>
        <strain evidence="1">AH 40177</strain>
    </source>
</reference>
<proteinExistence type="predicted"/>
<dbReference type="EMBL" id="JADNRY010000205">
    <property type="protein sequence ID" value="KAF9061358.1"/>
    <property type="molecule type" value="Genomic_DNA"/>
</dbReference>